<dbReference type="SUPFAM" id="SSF82171">
    <property type="entry name" value="DPP6 N-terminal domain-like"/>
    <property type="match status" value="1"/>
</dbReference>
<feature type="region of interest" description="Disordered" evidence="1">
    <location>
        <begin position="1"/>
        <end position="26"/>
    </location>
</feature>
<keyword evidence="3" id="KW-1185">Reference proteome</keyword>
<evidence type="ECO:0000313" key="3">
    <source>
        <dbReference type="Proteomes" id="UP000585474"/>
    </source>
</evidence>
<proteinExistence type="predicted"/>
<dbReference type="Proteomes" id="UP000585474">
    <property type="component" value="Unassembled WGS sequence"/>
</dbReference>
<feature type="compositionally biased region" description="Basic residues" evidence="1">
    <location>
        <begin position="1"/>
        <end position="12"/>
    </location>
</feature>
<name>A0A7J0FCF7_9ERIC</name>
<evidence type="ECO:0000313" key="2">
    <source>
        <dbReference type="EMBL" id="GFY96365.1"/>
    </source>
</evidence>
<comment type="caution">
    <text evidence="2">The sequence shown here is derived from an EMBL/GenBank/DDBJ whole genome shotgun (WGS) entry which is preliminary data.</text>
</comment>
<dbReference type="EMBL" id="BJWL01000011">
    <property type="protein sequence ID" value="GFY96365.1"/>
    <property type="molecule type" value="Genomic_DNA"/>
</dbReference>
<evidence type="ECO:0000256" key="1">
    <source>
        <dbReference type="SAM" id="MobiDB-lite"/>
    </source>
</evidence>
<gene>
    <name evidence="2" type="ORF">Acr_11g0006710</name>
</gene>
<reference evidence="2 3" key="1">
    <citation type="submission" date="2019-07" db="EMBL/GenBank/DDBJ databases">
        <title>De Novo Assembly of kiwifruit Actinidia rufa.</title>
        <authorList>
            <person name="Sugita-Konishi S."/>
            <person name="Sato K."/>
            <person name="Mori E."/>
            <person name="Abe Y."/>
            <person name="Kisaki G."/>
            <person name="Hamano K."/>
            <person name="Suezawa K."/>
            <person name="Otani M."/>
            <person name="Fukuda T."/>
            <person name="Manabe T."/>
            <person name="Gomi K."/>
            <person name="Tabuchi M."/>
            <person name="Akimitsu K."/>
            <person name="Kataoka I."/>
        </authorList>
    </citation>
    <scope>NUCLEOTIDE SEQUENCE [LARGE SCALE GENOMIC DNA]</scope>
    <source>
        <strain evidence="3">cv. Fuchu</strain>
    </source>
</reference>
<organism evidence="2 3">
    <name type="scientific">Actinidia rufa</name>
    <dbReference type="NCBI Taxonomy" id="165716"/>
    <lineage>
        <taxon>Eukaryota</taxon>
        <taxon>Viridiplantae</taxon>
        <taxon>Streptophyta</taxon>
        <taxon>Embryophyta</taxon>
        <taxon>Tracheophyta</taxon>
        <taxon>Spermatophyta</taxon>
        <taxon>Magnoliopsida</taxon>
        <taxon>eudicotyledons</taxon>
        <taxon>Gunneridae</taxon>
        <taxon>Pentapetalae</taxon>
        <taxon>asterids</taxon>
        <taxon>Ericales</taxon>
        <taxon>Actinidiaceae</taxon>
        <taxon>Actinidia</taxon>
    </lineage>
</organism>
<accession>A0A7J0FCF7</accession>
<sequence length="275" mass="30859">MSFFRKSKKKGKVSTSSAPSSFDDIAWSDNGSWEASIKQKVDRSSQISIVKRETPKSFIKSKEKASAPSSFDDIAWTDNGSWEAFIKQKVDRSSQISIVKRETPNSFIKSKEKASAPSSFDDIAWSDNGSWEASIKQKVDRSSQISIVKRETPNSFIKSKEKAKASTSRVARSIDDIAWSDDEGLEAYVREEVERMTQVNIVERETPNYFVYTLNVSDVKPNDVMVTIVPIGSLRILQITVTGFGNRIHMLPHNLKMNKRIVDVADGIISVTIPK</sequence>
<dbReference type="OrthoDB" id="1834164at2759"/>
<protein>
    <submittedName>
        <fullName evidence="2">Uncharacterized protein</fullName>
    </submittedName>
</protein>
<dbReference type="AlphaFoldDB" id="A0A7J0FCF7"/>